<dbReference type="InterPro" id="IPR000524">
    <property type="entry name" value="Tscrpt_reg_HTH_GntR"/>
</dbReference>
<dbReference type="GO" id="GO:0003700">
    <property type="term" value="F:DNA-binding transcription factor activity"/>
    <property type="evidence" value="ECO:0007669"/>
    <property type="project" value="InterPro"/>
</dbReference>
<gene>
    <name evidence="5" type="ORF">JI75_01815</name>
</gene>
<proteinExistence type="predicted"/>
<keyword evidence="6" id="KW-1185">Reference proteome</keyword>
<sequence>MRARESKRISFAVDETSDVPLWVQLRNRIAYLISSGYLEPGDALPTVRALASEASINYNTVNKAYLGLKSDGLIESTPGRGTIVSSGIASEDDAQFQQIDRILQECIASCRDLGLSFEDIQRRMNAKLASLKGTRE</sequence>
<evidence type="ECO:0000256" key="2">
    <source>
        <dbReference type="ARBA" id="ARBA00023125"/>
    </source>
</evidence>
<dbReference type="SMART" id="SM00345">
    <property type="entry name" value="HTH_GNTR"/>
    <property type="match status" value="1"/>
</dbReference>
<dbReference type="AlphaFoldDB" id="A0A0A8B2C4"/>
<dbReference type="Proteomes" id="UP000031121">
    <property type="component" value="Chromosome"/>
</dbReference>
<reference evidence="5 6" key="2">
    <citation type="journal article" date="2015" name="Genome Announc.">
        <title>Complete Genome Sequence of Coriobacteriaceae Strain 68-1-3, a Novel Mucus-Degrading Isolate from the Swine Intestinal Tract.</title>
        <authorList>
            <person name="Looft T."/>
            <person name="Bayles D.O."/>
            <person name="Alt D.P."/>
            <person name="Stanton T.B."/>
        </authorList>
    </citation>
    <scope>NUCLEOTIDE SEQUENCE [LARGE SCALE GENOMIC DNA]</scope>
    <source>
        <strain evidence="5 6">68-1-3</strain>
    </source>
</reference>
<dbReference type="HOGENOM" id="CLU_017584_10_1_11"/>
<accession>A0A0A8B2C4</accession>
<dbReference type="RefSeq" id="WP_039688280.1">
    <property type="nucleotide sequence ID" value="NZ_CP009302.1"/>
</dbReference>
<feature type="domain" description="HTH gntR-type" evidence="4">
    <location>
        <begin position="19"/>
        <end position="87"/>
    </location>
</feature>
<dbReference type="EMBL" id="CP009302">
    <property type="protein sequence ID" value="AJC11611.1"/>
    <property type="molecule type" value="Genomic_DNA"/>
</dbReference>
<evidence type="ECO:0000313" key="5">
    <source>
        <dbReference type="EMBL" id="AJC11611.1"/>
    </source>
</evidence>
<dbReference type="GO" id="GO:0003677">
    <property type="term" value="F:DNA binding"/>
    <property type="evidence" value="ECO:0007669"/>
    <property type="project" value="UniProtKB-KW"/>
</dbReference>
<dbReference type="InterPro" id="IPR036388">
    <property type="entry name" value="WH-like_DNA-bd_sf"/>
</dbReference>
<evidence type="ECO:0000256" key="1">
    <source>
        <dbReference type="ARBA" id="ARBA00023015"/>
    </source>
</evidence>
<dbReference type="KEGG" id="cbac:JI75_01815"/>
<dbReference type="SUPFAM" id="SSF46785">
    <property type="entry name" value="Winged helix' DNA-binding domain"/>
    <property type="match status" value="1"/>
</dbReference>
<keyword evidence="3" id="KW-0804">Transcription</keyword>
<keyword evidence="1" id="KW-0805">Transcription regulation</keyword>
<evidence type="ECO:0000256" key="3">
    <source>
        <dbReference type="ARBA" id="ARBA00023163"/>
    </source>
</evidence>
<evidence type="ECO:0000313" key="6">
    <source>
        <dbReference type="Proteomes" id="UP000031121"/>
    </source>
</evidence>
<dbReference type="PROSITE" id="PS50949">
    <property type="entry name" value="HTH_GNTR"/>
    <property type="match status" value="1"/>
</dbReference>
<dbReference type="InterPro" id="IPR036390">
    <property type="entry name" value="WH_DNA-bd_sf"/>
</dbReference>
<dbReference type="Gene3D" id="1.10.10.10">
    <property type="entry name" value="Winged helix-like DNA-binding domain superfamily/Winged helix DNA-binding domain"/>
    <property type="match status" value="1"/>
</dbReference>
<evidence type="ECO:0000259" key="4">
    <source>
        <dbReference type="PROSITE" id="PS50949"/>
    </source>
</evidence>
<protein>
    <submittedName>
        <fullName evidence="5">GntR family transcriptional regulator</fullName>
    </submittedName>
</protein>
<dbReference type="CDD" id="cd07377">
    <property type="entry name" value="WHTH_GntR"/>
    <property type="match status" value="1"/>
</dbReference>
<reference evidence="6" key="1">
    <citation type="submission" date="2014-08" db="EMBL/GenBank/DDBJ databases">
        <title>Coriobacteriaceae sp. complete genome.</title>
        <authorList>
            <person name="Looft T."/>
            <person name="Bayles D.O."/>
            <person name="Stanton T.B."/>
        </authorList>
    </citation>
    <scope>NUCLEOTIDE SEQUENCE [LARGE SCALE GENOMIC DNA]</scope>
    <source>
        <strain evidence="6">68-1-3</strain>
    </source>
</reference>
<keyword evidence="2" id="KW-0238">DNA-binding</keyword>
<name>A0A0A8B2C4_9ACTN</name>
<dbReference type="PANTHER" id="PTHR38445">
    <property type="entry name" value="HTH-TYPE TRANSCRIPTIONAL REPRESSOR YTRA"/>
    <property type="match status" value="1"/>
</dbReference>
<organism evidence="5 6">
    <name type="scientific">Berryella intestinalis</name>
    <dbReference type="NCBI Taxonomy" id="1531429"/>
    <lineage>
        <taxon>Bacteria</taxon>
        <taxon>Bacillati</taxon>
        <taxon>Actinomycetota</taxon>
        <taxon>Coriobacteriia</taxon>
        <taxon>Eggerthellales</taxon>
        <taxon>Eggerthellaceae</taxon>
        <taxon>Berryella</taxon>
    </lineage>
</organism>
<dbReference type="PANTHER" id="PTHR38445:SF9">
    <property type="entry name" value="HTH-TYPE TRANSCRIPTIONAL REPRESSOR YTRA"/>
    <property type="match status" value="1"/>
</dbReference>
<dbReference type="Pfam" id="PF00392">
    <property type="entry name" value="GntR"/>
    <property type="match status" value="1"/>
</dbReference>
<dbReference type="STRING" id="1531429.JI75_01815"/>
<dbReference type="OrthoDB" id="4307011at2"/>